<proteinExistence type="predicted"/>
<dbReference type="GO" id="GO:0051287">
    <property type="term" value="F:NAD binding"/>
    <property type="evidence" value="ECO:0007669"/>
    <property type="project" value="InterPro"/>
</dbReference>
<reference evidence="5" key="1">
    <citation type="submission" date="2018-05" db="EMBL/GenBank/DDBJ databases">
        <authorList>
            <person name="Lanie J.A."/>
            <person name="Ng W.-L."/>
            <person name="Kazmierczak K.M."/>
            <person name="Andrzejewski T.M."/>
            <person name="Davidsen T.M."/>
            <person name="Wayne K.J."/>
            <person name="Tettelin H."/>
            <person name="Glass J.I."/>
            <person name="Rusch D."/>
            <person name="Podicherti R."/>
            <person name="Tsui H.-C.T."/>
            <person name="Winkler M.E."/>
        </authorList>
    </citation>
    <scope>NUCLEOTIDE SEQUENCE</scope>
</reference>
<evidence type="ECO:0000313" key="5">
    <source>
        <dbReference type="EMBL" id="SVD26421.1"/>
    </source>
</evidence>
<dbReference type="Pfam" id="PF14833">
    <property type="entry name" value="NAD_binding_11"/>
    <property type="match status" value="1"/>
</dbReference>
<evidence type="ECO:0000259" key="3">
    <source>
        <dbReference type="Pfam" id="PF03446"/>
    </source>
</evidence>
<dbReference type="GO" id="GO:0050661">
    <property type="term" value="F:NADP binding"/>
    <property type="evidence" value="ECO:0007669"/>
    <property type="project" value="InterPro"/>
</dbReference>
<feature type="domain" description="6-phosphogluconate dehydrogenase NADP-binding" evidence="3">
    <location>
        <begin position="2"/>
        <end position="161"/>
    </location>
</feature>
<feature type="non-terminal residue" evidence="5">
    <location>
        <position position="276"/>
    </location>
</feature>
<dbReference type="InterPro" id="IPR008927">
    <property type="entry name" value="6-PGluconate_DH-like_C_sf"/>
</dbReference>
<evidence type="ECO:0000256" key="1">
    <source>
        <dbReference type="ARBA" id="ARBA00023002"/>
    </source>
</evidence>
<dbReference type="GO" id="GO:0016491">
    <property type="term" value="F:oxidoreductase activity"/>
    <property type="evidence" value="ECO:0007669"/>
    <property type="project" value="UniProtKB-KW"/>
</dbReference>
<feature type="domain" description="3-hydroxyisobutyrate dehydrogenase-like NAD-binding" evidence="4">
    <location>
        <begin position="164"/>
        <end position="274"/>
    </location>
</feature>
<protein>
    <recommendedName>
        <fullName evidence="6">6-phosphogluconate dehydrogenase NADP-binding domain-containing protein</fullName>
    </recommendedName>
</protein>
<dbReference type="InterPro" id="IPR013328">
    <property type="entry name" value="6PGD_dom2"/>
</dbReference>
<dbReference type="SUPFAM" id="SSF48179">
    <property type="entry name" value="6-phosphogluconate dehydrogenase C-terminal domain-like"/>
    <property type="match status" value="1"/>
</dbReference>
<name>A0A382TY35_9ZZZZ</name>
<gene>
    <name evidence="5" type="ORF">METZ01_LOCUS379275</name>
</gene>
<dbReference type="Gene3D" id="1.10.1040.10">
    <property type="entry name" value="N-(1-d-carboxylethyl)-l-norvaline Dehydrogenase, domain 2"/>
    <property type="match status" value="1"/>
</dbReference>
<dbReference type="PIRSF" id="PIRSF000103">
    <property type="entry name" value="HIBADH"/>
    <property type="match status" value="1"/>
</dbReference>
<evidence type="ECO:0000256" key="2">
    <source>
        <dbReference type="ARBA" id="ARBA00023027"/>
    </source>
</evidence>
<keyword evidence="1" id="KW-0560">Oxidoreductase</keyword>
<dbReference type="EMBL" id="UINC01139705">
    <property type="protein sequence ID" value="SVD26421.1"/>
    <property type="molecule type" value="Genomic_DNA"/>
</dbReference>
<dbReference type="AlphaFoldDB" id="A0A382TY35"/>
<evidence type="ECO:0000259" key="4">
    <source>
        <dbReference type="Pfam" id="PF14833"/>
    </source>
</evidence>
<dbReference type="InterPro" id="IPR036291">
    <property type="entry name" value="NAD(P)-bd_dom_sf"/>
</dbReference>
<accession>A0A382TY35</accession>
<dbReference type="SUPFAM" id="SSF51735">
    <property type="entry name" value="NAD(P)-binding Rossmann-fold domains"/>
    <property type="match status" value="1"/>
</dbReference>
<dbReference type="InterPro" id="IPR029154">
    <property type="entry name" value="HIBADH-like_NADP-bd"/>
</dbReference>
<dbReference type="InterPro" id="IPR015815">
    <property type="entry name" value="HIBADH-related"/>
</dbReference>
<keyword evidence="2" id="KW-0520">NAD</keyword>
<sequence>MQVGFIGTGNIGQPMASHLLNAGLKLLVYDVRKEAAQSLVDGGAIWVNSPKEAARLSEIVFTCLPGPSEMEDVMFGENGVAGNFSHGSLYIDFTTNSPALIRRVHGMLAEKGVAMLDAPVSGGLEGAKTRDLTMLVGGDAAEFQRARPILEAIAKTVIHVGGIGTGSICKVAHNSASFARSLALIECLTLGVKAGVDAEVMLEVFQKCALGNNFDLHVRMPSTIFRGDFNPRFALKTAFKDIRLAIELAEQHDVPTEVVSVCEKDMARAMEKGLSD</sequence>
<dbReference type="Gene3D" id="3.40.50.720">
    <property type="entry name" value="NAD(P)-binding Rossmann-like Domain"/>
    <property type="match status" value="1"/>
</dbReference>
<dbReference type="PANTHER" id="PTHR43060:SF15">
    <property type="entry name" value="3-HYDROXYISOBUTYRATE DEHYDROGENASE-LIKE 1, MITOCHONDRIAL-RELATED"/>
    <property type="match status" value="1"/>
</dbReference>
<dbReference type="PANTHER" id="PTHR43060">
    <property type="entry name" value="3-HYDROXYISOBUTYRATE DEHYDROGENASE-LIKE 1, MITOCHONDRIAL-RELATED"/>
    <property type="match status" value="1"/>
</dbReference>
<evidence type="ECO:0008006" key="6">
    <source>
        <dbReference type="Google" id="ProtNLM"/>
    </source>
</evidence>
<dbReference type="Pfam" id="PF03446">
    <property type="entry name" value="NAD_binding_2"/>
    <property type="match status" value="1"/>
</dbReference>
<dbReference type="InterPro" id="IPR006115">
    <property type="entry name" value="6PGDH_NADP-bd"/>
</dbReference>
<organism evidence="5">
    <name type="scientific">marine metagenome</name>
    <dbReference type="NCBI Taxonomy" id="408172"/>
    <lineage>
        <taxon>unclassified sequences</taxon>
        <taxon>metagenomes</taxon>
        <taxon>ecological metagenomes</taxon>
    </lineage>
</organism>